<dbReference type="EMBL" id="CAJOBA010020472">
    <property type="protein sequence ID" value="CAF3908334.1"/>
    <property type="molecule type" value="Genomic_DNA"/>
</dbReference>
<evidence type="ECO:0000313" key="3">
    <source>
        <dbReference type="EMBL" id="CAF3908334.1"/>
    </source>
</evidence>
<keyword evidence="1" id="KW-0812">Transmembrane</keyword>
<keyword evidence="1" id="KW-1133">Transmembrane helix</keyword>
<evidence type="ECO:0000313" key="4">
    <source>
        <dbReference type="Proteomes" id="UP000682733"/>
    </source>
</evidence>
<dbReference type="AlphaFoldDB" id="A0A8S2LJC8"/>
<evidence type="ECO:0000313" key="2">
    <source>
        <dbReference type="EMBL" id="CAF1128160.1"/>
    </source>
</evidence>
<name>A0A8S2LJC8_9BILA</name>
<reference evidence="3" key="1">
    <citation type="submission" date="2021-02" db="EMBL/GenBank/DDBJ databases">
        <authorList>
            <person name="Nowell W R."/>
        </authorList>
    </citation>
    <scope>NUCLEOTIDE SEQUENCE</scope>
</reference>
<accession>A0A8S2LJC8</accession>
<protein>
    <submittedName>
        <fullName evidence="3">Uncharacterized protein</fullName>
    </submittedName>
</protein>
<gene>
    <name evidence="2" type="ORF">OVA965_LOCUS20516</name>
    <name evidence="3" type="ORF">TMI583_LOCUS20922</name>
</gene>
<organism evidence="3 4">
    <name type="scientific">Didymodactylos carnosus</name>
    <dbReference type="NCBI Taxonomy" id="1234261"/>
    <lineage>
        <taxon>Eukaryota</taxon>
        <taxon>Metazoa</taxon>
        <taxon>Spiralia</taxon>
        <taxon>Gnathifera</taxon>
        <taxon>Rotifera</taxon>
        <taxon>Eurotatoria</taxon>
        <taxon>Bdelloidea</taxon>
        <taxon>Philodinida</taxon>
        <taxon>Philodinidae</taxon>
        <taxon>Didymodactylos</taxon>
    </lineage>
</organism>
<feature type="transmembrane region" description="Helical" evidence="1">
    <location>
        <begin position="29"/>
        <end position="52"/>
    </location>
</feature>
<keyword evidence="1" id="KW-0472">Membrane</keyword>
<comment type="caution">
    <text evidence="3">The sequence shown here is derived from an EMBL/GenBank/DDBJ whole genome shotgun (WGS) entry which is preliminary data.</text>
</comment>
<proteinExistence type="predicted"/>
<dbReference type="EMBL" id="CAJNOK010010930">
    <property type="protein sequence ID" value="CAF1128160.1"/>
    <property type="molecule type" value="Genomic_DNA"/>
</dbReference>
<sequence length="425" mass="44576">MKVSHVNTIVTATENGGNFGDRSTWVNGLVPGSGCIVVIPFGSIVTFTVAGLNVKVLRFIIEGTLVFPASFTFSFSISIILYGICRGSTTLTFGTNSALYIYSGGSFQGSTINCLTNQYSIGTRNGPFTVTIDTSGKIASYKIAESGQFDSPQSWCGGYLPTPSACPVCDLMIPPAFTLNTGSLTTLLINFGNMYIFGGFTVGVSGVAFRFSSACSFYVHETGIFQDGTNGLGLYFFFKSYIILSPGGKLSKTTIYTYGTNGAAGVTEQYTSDSIGPFSYEISASGTITTYNSVITVSTTPAQPGQVSSSTTNQCFALSTPCSTGDQCCSGQCEQACNHDEEGSCPKTCQITSTKVEAMGSCRKTGAGLSTTTFRGAGQVSSSTTNQCFALSTPCSTDDQCCSENCVSKCSWLAWLIGDNGCGKT</sequence>
<dbReference type="Proteomes" id="UP000682733">
    <property type="component" value="Unassembled WGS sequence"/>
</dbReference>
<dbReference type="Proteomes" id="UP000677228">
    <property type="component" value="Unassembled WGS sequence"/>
</dbReference>
<feature type="transmembrane region" description="Helical" evidence="1">
    <location>
        <begin position="64"/>
        <end position="84"/>
    </location>
</feature>
<evidence type="ECO:0000256" key="1">
    <source>
        <dbReference type="SAM" id="Phobius"/>
    </source>
</evidence>
<feature type="non-terminal residue" evidence="3">
    <location>
        <position position="1"/>
    </location>
</feature>